<gene>
    <name evidence="2" type="ORF">C446_17991</name>
</gene>
<sequence>MAGLAGCLEGVQEHFDFQGVVPIEVVNEGRSSYNLRLEARETDTGRQTYDESFSITPDERAMPHHLERVDQRFRIVKYEGQEQVEVREVSITPETEHLNVYVRDDDLIVDVRRGDGADGNESVEAISADGNVTDGRDDEFDGDGESSPESNDSADSSGGD</sequence>
<comment type="caution">
    <text evidence="2">The sequence shown here is derived from an EMBL/GenBank/DDBJ whole genome shotgun (WGS) entry which is preliminary data.</text>
</comment>
<evidence type="ECO:0000313" key="2">
    <source>
        <dbReference type="EMBL" id="EMA27325.1"/>
    </source>
</evidence>
<feature type="compositionally biased region" description="Low complexity" evidence="1">
    <location>
        <begin position="147"/>
        <end position="160"/>
    </location>
</feature>
<protein>
    <submittedName>
        <fullName evidence="2">Uncharacterized protein</fullName>
    </submittedName>
</protein>
<proteinExistence type="predicted"/>
<organism evidence="2 3">
    <name type="scientific">Halobiforma nitratireducens JCM 10879</name>
    <dbReference type="NCBI Taxonomy" id="1227454"/>
    <lineage>
        <taxon>Archaea</taxon>
        <taxon>Methanobacteriati</taxon>
        <taxon>Methanobacteriota</taxon>
        <taxon>Stenosarchaea group</taxon>
        <taxon>Halobacteria</taxon>
        <taxon>Halobacteriales</taxon>
        <taxon>Natrialbaceae</taxon>
        <taxon>Halobiforma</taxon>
    </lineage>
</organism>
<feature type="compositionally biased region" description="Acidic residues" evidence="1">
    <location>
        <begin position="136"/>
        <end position="146"/>
    </location>
</feature>
<evidence type="ECO:0000313" key="3">
    <source>
        <dbReference type="Proteomes" id="UP000011607"/>
    </source>
</evidence>
<feature type="region of interest" description="Disordered" evidence="1">
    <location>
        <begin position="113"/>
        <end position="160"/>
    </location>
</feature>
<dbReference type="Proteomes" id="UP000011607">
    <property type="component" value="Unassembled WGS sequence"/>
</dbReference>
<dbReference type="EMBL" id="AOMA01000203">
    <property type="protein sequence ID" value="EMA27325.1"/>
    <property type="molecule type" value="Genomic_DNA"/>
</dbReference>
<reference evidence="2 3" key="1">
    <citation type="journal article" date="2014" name="PLoS Genet.">
        <title>Phylogenetically driven sequencing of extremely halophilic archaea reveals strategies for static and dynamic osmo-response.</title>
        <authorList>
            <person name="Becker E.A."/>
            <person name="Seitzer P.M."/>
            <person name="Tritt A."/>
            <person name="Larsen D."/>
            <person name="Krusor M."/>
            <person name="Yao A.I."/>
            <person name="Wu D."/>
            <person name="Madern D."/>
            <person name="Eisen J.A."/>
            <person name="Darling A.E."/>
            <person name="Facciotti M.T."/>
        </authorList>
    </citation>
    <scope>NUCLEOTIDE SEQUENCE [LARGE SCALE GENOMIC DNA]</scope>
    <source>
        <strain evidence="2 3">JCM 10879</strain>
    </source>
</reference>
<name>M0L5Q6_9EURY</name>
<evidence type="ECO:0000256" key="1">
    <source>
        <dbReference type="SAM" id="MobiDB-lite"/>
    </source>
</evidence>
<keyword evidence="3" id="KW-1185">Reference proteome</keyword>
<dbReference type="eggNOG" id="arCOG09341">
    <property type="taxonomic scope" value="Archaea"/>
</dbReference>
<dbReference type="AlphaFoldDB" id="M0L5Q6"/>
<accession>M0L5Q6</accession>